<dbReference type="AlphaFoldDB" id="A0A915J4P4"/>
<dbReference type="WBParaSite" id="nRc.2.0.1.t20687-RA">
    <property type="protein sequence ID" value="nRc.2.0.1.t20687-RA"/>
    <property type="gene ID" value="nRc.2.0.1.g20687"/>
</dbReference>
<reference evidence="2" key="1">
    <citation type="submission" date="2022-11" db="UniProtKB">
        <authorList>
            <consortium name="WormBaseParasite"/>
        </authorList>
    </citation>
    <scope>IDENTIFICATION</scope>
</reference>
<organism evidence="1 2">
    <name type="scientific">Romanomermis culicivorax</name>
    <name type="common">Nematode worm</name>
    <dbReference type="NCBI Taxonomy" id="13658"/>
    <lineage>
        <taxon>Eukaryota</taxon>
        <taxon>Metazoa</taxon>
        <taxon>Ecdysozoa</taxon>
        <taxon>Nematoda</taxon>
        <taxon>Enoplea</taxon>
        <taxon>Dorylaimia</taxon>
        <taxon>Mermithida</taxon>
        <taxon>Mermithoidea</taxon>
        <taxon>Mermithidae</taxon>
        <taxon>Romanomermis</taxon>
    </lineage>
</organism>
<evidence type="ECO:0000313" key="1">
    <source>
        <dbReference type="Proteomes" id="UP000887565"/>
    </source>
</evidence>
<accession>A0A915J4P4</accession>
<keyword evidence="1" id="KW-1185">Reference proteome</keyword>
<protein>
    <submittedName>
        <fullName evidence="2">Uncharacterized protein</fullName>
    </submittedName>
</protein>
<name>A0A915J4P4_ROMCU</name>
<dbReference type="Proteomes" id="UP000887565">
    <property type="component" value="Unplaced"/>
</dbReference>
<sequence length="110" mass="12558">MQMTMPYMQIKKHVRMTVQCMQISTAAKTVCDGDDVTFTATLSLLKFCGSRMKLNLGHVGNLSAYFQRYFDAAAVGECAIGRRIGGQFRTIFRQQRIAWTNHMSHRTENM</sequence>
<evidence type="ECO:0000313" key="2">
    <source>
        <dbReference type="WBParaSite" id="nRc.2.0.1.t20687-RA"/>
    </source>
</evidence>
<proteinExistence type="predicted"/>